<dbReference type="PROSITE" id="PS50043">
    <property type="entry name" value="HTH_LUXR_2"/>
    <property type="match status" value="1"/>
</dbReference>
<dbReference type="CDD" id="cd06170">
    <property type="entry name" value="LuxR_C_like"/>
    <property type="match status" value="1"/>
</dbReference>
<dbReference type="InterPro" id="IPR000792">
    <property type="entry name" value="Tscrpt_reg_LuxR_C"/>
</dbReference>
<keyword evidence="4" id="KW-1185">Reference proteome</keyword>
<dbReference type="Proteomes" id="UP000655868">
    <property type="component" value="Unassembled WGS sequence"/>
</dbReference>
<dbReference type="PRINTS" id="PR00038">
    <property type="entry name" value="HTHLUXR"/>
</dbReference>
<dbReference type="SUPFAM" id="SSF46894">
    <property type="entry name" value="C-terminal effector domain of the bipartite response regulators"/>
    <property type="match status" value="1"/>
</dbReference>
<dbReference type="Pfam" id="PF00196">
    <property type="entry name" value="GerE"/>
    <property type="match status" value="1"/>
</dbReference>
<dbReference type="GO" id="GO:0006355">
    <property type="term" value="P:regulation of DNA-templated transcription"/>
    <property type="evidence" value="ECO:0007669"/>
    <property type="project" value="InterPro"/>
</dbReference>
<dbReference type="PROSITE" id="PS51832">
    <property type="entry name" value="HD_GYP"/>
    <property type="match status" value="1"/>
</dbReference>
<gene>
    <name evidence="3" type="ORF">JGU71_04005</name>
</gene>
<dbReference type="InterPro" id="IPR052020">
    <property type="entry name" value="Cyclic_di-GMP/3'3'-cGAMP_PDE"/>
</dbReference>
<name>A0A934U1D8_9NOCA</name>
<dbReference type="InterPro" id="IPR003607">
    <property type="entry name" value="HD/PDEase_dom"/>
</dbReference>
<dbReference type="EMBL" id="JAEMNV010000001">
    <property type="protein sequence ID" value="MBJ8338042.1"/>
    <property type="molecule type" value="Genomic_DNA"/>
</dbReference>
<dbReference type="SUPFAM" id="SSF109604">
    <property type="entry name" value="HD-domain/PDEase-like"/>
    <property type="match status" value="1"/>
</dbReference>
<evidence type="ECO:0000259" key="1">
    <source>
        <dbReference type="PROSITE" id="PS50043"/>
    </source>
</evidence>
<sequence length="490" mass="52102">MEHLLRSWQIAARTGKYVGLADDQYESLFYLAMLSWVGCVADAPEVSALFGDDIEFRSDAYGVDLAGASGLRFFTGHAGSGASVSRRLVATASLIATGGRGVVEGMQSHCTTVSTMAHQLGLPDAVGDGLRQFFTRWDGRGVPNGVGGTDIALPVRLFHLADVVEVHHRLGGVAGAVDVAGARRGKQFDPTIVDAFCEIAPAVLPEIGRQAELHELIADDRTLRRSLSEAELDVALEAVADFTDLRSLHRAGHSRGVADLAAAAATSMRLPEDRVRDVRRAGLLHDIGLHGLPATVLDKPGPLAATEWERVRLSAYYTERVLARPSALARLGAIAAQAHERMDGSGYHRGSSGSTIPVTGRILAASCMFRALTEERAHRRRRSVKEAATLLRTEVRAGRLDAEAADAVLATAGVGGKRRTGPAGLTPREIEVLRMIAHGASTVDVARGLGIAKKTAGTHIERIYVKTGSSSRSTATLFALRNGLLDALDL</sequence>
<feature type="domain" description="HD-GYP" evidence="2">
    <location>
        <begin position="228"/>
        <end position="424"/>
    </location>
</feature>
<dbReference type="InterPro" id="IPR037522">
    <property type="entry name" value="HD_GYP_dom"/>
</dbReference>
<feature type="domain" description="HTH luxR-type" evidence="1">
    <location>
        <begin position="418"/>
        <end position="483"/>
    </location>
</feature>
<dbReference type="InterPro" id="IPR036388">
    <property type="entry name" value="WH-like_DNA-bd_sf"/>
</dbReference>
<dbReference type="Gene3D" id="1.10.3210.10">
    <property type="entry name" value="Hypothetical protein af1432"/>
    <property type="match status" value="2"/>
</dbReference>
<organism evidence="3 4">
    <name type="scientific">Antrihabitans stalagmiti</name>
    <dbReference type="NCBI Taxonomy" id="2799499"/>
    <lineage>
        <taxon>Bacteria</taxon>
        <taxon>Bacillati</taxon>
        <taxon>Actinomycetota</taxon>
        <taxon>Actinomycetes</taxon>
        <taxon>Mycobacteriales</taxon>
        <taxon>Nocardiaceae</taxon>
        <taxon>Antrihabitans</taxon>
    </lineage>
</organism>
<dbReference type="Pfam" id="PF13487">
    <property type="entry name" value="HD_5"/>
    <property type="match status" value="1"/>
</dbReference>
<reference evidence="3" key="1">
    <citation type="submission" date="2020-12" db="EMBL/GenBank/DDBJ databases">
        <title>Antrihabitans popcorni sp. nov. and Antrihabitans auranticaus sp. nov., isolated from a larva cave.</title>
        <authorList>
            <person name="Lee S.D."/>
            <person name="Kim I.S."/>
        </authorList>
    </citation>
    <scope>NUCLEOTIDE SEQUENCE</scope>
    <source>
        <strain evidence="3">YC3-6</strain>
    </source>
</reference>
<evidence type="ECO:0000259" key="2">
    <source>
        <dbReference type="PROSITE" id="PS51832"/>
    </source>
</evidence>
<dbReference type="GO" id="GO:0003677">
    <property type="term" value="F:DNA binding"/>
    <property type="evidence" value="ECO:0007669"/>
    <property type="project" value="InterPro"/>
</dbReference>
<comment type="caution">
    <text evidence="3">The sequence shown here is derived from an EMBL/GenBank/DDBJ whole genome shotgun (WGS) entry which is preliminary data.</text>
</comment>
<dbReference type="PANTHER" id="PTHR45228:SF1">
    <property type="entry name" value="CYCLIC DI-GMP PHOSPHODIESTERASE TM_0186"/>
    <property type="match status" value="1"/>
</dbReference>
<accession>A0A934U1D8</accession>
<dbReference type="AlphaFoldDB" id="A0A934U1D8"/>
<proteinExistence type="predicted"/>
<protein>
    <submittedName>
        <fullName evidence="3">HD domain-containing protein</fullName>
    </submittedName>
</protein>
<dbReference type="SMART" id="SM00421">
    <property type="entry name" value="HTH_LUXR"/>
    <property type="match status" value="1"/>
</dbReference>
<evidence type="ECO:0000313" key="4">
    <source>
        <dbReference type="Proteomes" id="UP000655868"/>
    </source>
</evidence>
<dbReference type="PANTHER" id="PTHR45228">
    <property type="entry name" value="CYCLIC DI-GMP PHOSPHODIESTERASE TM_0186-RELATED"/>
    <property type="match status" value="1"/>
</dbReference>
<dbReference type="Gene3D" id="1.10.10.10">
    <property type="entry name" value="Winged helix-like DNA-binding domain superfamily/Winged helix DNA-binding domain"/>
    <property type="match status" value="1"/>
</dbReference>
<dbReference type="CDD" id="cd00077">
    <property type="entry name" value="HDc"/>
    <property type="match status" value="1"/>
</dbReference>
<evidence type="ECO:0000313" key="3">
    <source>
        <dbReference type="EMBL" id="MBJ8338042.1"/>
    </source>
</evidence>
<dbReference type="InterPro" id="IPR016032">
    <property type="entry name" value="Sig_transdc_resp-reg_C-effctor"/>
</dbReference>